<evidence type="ECO:0000256" key="3">
    <source>
        <dbReference type="ARBA" id="ARBA00023125"/>
    </source>
</evidence>
<dbReference type="Gene3D" id="3.40.190.10">
    <property type="entry name" value="Periplasmic binding protein-like II"/>
    <property type="match status" value="2"/>
</dbReference>
<keyword evidence="3" id="KW-0238">DNA-binding</keyword>
<dbReference type="GO" id="GO:0003700">
    <property type="term" value="F:DNA-binding transcription factor activity"/>
    <property type="evidence" value="ECO:0007669"/>
    <property type="project" value="InterPro"/>
</dbReference>
<dbReference type="InterPro" id="IPR000847">
    <property type="entry name" value="LysR_HTH_N"/>
</dbReference>
<dbReference type="PROSITE" id="PS50931">
    <property type="entry name" value="HTH_LYSR"/>
    <property type="match status" value="1"/>
</dbReference>
<dbReference type="Pfam" id="PF00126">
    <property type="entry name" value="HTH_1"/>
    <property type="match status" value="1"/>
</dbReference>
<dbReference type="Gene3D" id="1.10.10.10">
    <property type="entry name" value="Winged helix-like DNA-binding domain superfamily/Winged helix DNA-binding domain"/>
    <property type="match status" value="1"/>
</dbReference>
<comment type="caution">
    <text evidence="6">The sequence shown here is derived from an EMBL/GenBank/DDBJ whole genome shotgun (WGS) entry which is preliminary data.</text>
</comment>
<evidence type="ECO:0000313" key="6">
    <source>
        <dbReference type="EMBL" id="MBS4181799.1"/>
    </source>
</evidence>
<accession>A0A942SX38</accession>
<dbReference type="PANTHER" id="PTHR30346">
    <property type="entry name" value="TRANSCRIPTIONAL DUAL REGULATOR HCAR-RELATED"/>
    <property type="match status" value="1"/>
</dbReference>
<dbReference type="InterPro" id="IPR036390">
    <property type="entry name" value="WH_DNA-bd_sf"/>
</dbReference>
<protein>
    <submittedName>
        <fullName evidence="6">LysR family transcriptional regulator</fullName>
    </submittedName>
</protein>
<name>A0A942SX38_9BACI</name>
<dbReference type="Pfam" id="PF03466">
    <property type="entry name" value="LysR_substrate"/>
    <property type="match status" value="1"/>
</dbReference>
<dbReference type="InterPro" id="IPR005119">
    <property type="entry name" value="LysR_subst-bd"/>
</dbReference>
<organism evidence="6">
    <name type="scientific">Neobacillus citreus</name>
    <dbReference type="NCBI Taxonomy" id="2833578"/>
    <lineage>
        <taxon>Bacteria</taxon>
        <taxon>Bacillati</taxon>
        <taxon>Bacillota</taxon>
        <taxon>Bacilli</taxon>
        <taxon>Bacillales</taxon>
        <taxon>Bacillaceae</taxon>
        <taxon>Neobacillus</taxon>
    </lineage>
</organism>
<evidence type="ECO:0000256" key="2">
    <source>
        <dbReference type="ARBA" id="ARBA00023015"/>
    </source>
</evidence>
<dbReference type="CDD" id="cd08414">
    <property type="entry name" value="PBP2_LTTR_aromatics_like"/>
    <property type="match status" value="1"/>
</dbReference>
<keyword evidence="2" id="KW-0805">Transcription regulation</keyword>
<dbReference type="SUPFAM" id="SSF53850">
    <property type="entry name" value="Periplasmic binding protein-like II"/>
    <property type="match status" value="1"/>
</dbReference>
<comment type="similarity">
    <text evidence="1">Belongs to the LysR transcriptional regulatory family.</text>
</comment>
<dbReference type="EMBL" id="JAGYPE010000002">
    <property type="protein sequence ID" value="MBS4181799.1"/>
    <property type="molecule type" value="Genomic_DNA"/>
</dbReference>
<dbReference type="PANTHER" id="PTHR30346:SF28">
    <property type="entry name" value="HTH-TYPE TRANSCRIPTIONAL REGULATOR CYNR"/>
    <property type="match status" value="1"/>
</dbReference>
<gene>
    <name evidence="6" type="ORF">KHB02_10405</name>
</gene>
<reference evidence="6" key="1">
    <citation type="submission" date="2021-05" db="EMBL/GenBank/DDBJ databases">
        <title>Novel Bacillus species.</title>
        <authorList>
            <person name="Liu G."/>
        </authorList>
    </citation>
    <scope>NUCLEOTIDE SEQUENCE</scope>
    <source>
        <strain evidence="6">FJAT-50051</strain>
    </source>
</reference>
<dbReference type="GO" id="GO:0032993">
    <property type="term" value="C:protein-DNA complex"/>
    <property type="evidence" value="ECO:0007669"/>
    <property type="project" value="TreeGrafter"/>
</dbReference>
<feature type="domain" description="HTH lysR-type" evidence="5">
    <location>
        <begin position="1"/>
        <end position="58"/>
    </location>
</feature>
<sequence>MEIRQLRYFLAVAEELHFGRAAARLHMSQPPLSVHISRLEQELGTPLFERSTRRVTLTPAGHHLRSSAQGLLDRLEEVRDEIREYADGLSGRLSAGFVSSANYTVLPAVMRLFRTERPNVTVSLSPLTSGEQLERVRAGTLDVGIVRDEIPATGARGAVRAEVVFEERLVACLPADHPLAAQQEVAASDIAAVPMISYPRALMPGYVDRVTEVLGAAAASVQVAEEVVHQETALGFVAAGVGTSILPESVRHLIPPSIVAVPLAGSPTSRLVAVHAERPDRPPVTAFVRCLHAAARELSGATV</sequence>
<dbReference type="InterPro" id="IPR036388">
    <property type="entry name" value="WH-like_DNA-bd_sf"/>
</dbReference>
<dbReference type="AlphaFoldDB" id="A0A942SX38"/>
<proteinExistence type="inferred from homology"/>
<evidence type="ECO:0000259" key="5">
    <source>
        <dbReference type="PROSITE" id="PS50931"/>
    </source>
</evidence>
<dbReference type="PRINTS" id="PR00039">
    <property type="entry name" value="HTHLYSR"/>
</dbReference>
<dbReference type="GO" id="GO:0003677">
    <property type="term" value="F:DNA binding"/>
    <property type="evidence" value="ECO:0007669"/>
    <property type="project" value="UniProtKB-KW"/>
</dbReference>
<dbReference type="FunFam" id="1.10.10.10:FF:000001">
    <property type="entry name" value="LysR family transcriptional regulator"/>
    <property type="match status" value="1"/>
</dbReference>
<keyword evidence="4" id="KW-0804">Transcription</keyword>
<dbReference type="SUPFAM" id="SSF46785">
    <property type="entry name" value="Winged helix' DNA-binding domain"/>
    <property type="match status" value="1"/>
</dbReference>
<evidence type="ECO:0000256" key="4">
    <source>
        <dbReference type="ARBA" id="ARBA00023163"/>
    </source>
</evidence>
<evidence type="ECO:0000256" key="1">
    <source>
        <dbReference type="ARBA" id="ARBA00009437"/>
    </source>
</evidence>